<organism evidence="20 21">
    <name type="scientific">Cardiocondyla obscurior</name>
    <dbReference type="NCBI Taxonomy" id="286306"/>
    <lineage>
        <taxon>Eukaryota</taxon>
        <taxon>Metazoa</taxon>
        <taxon>Ecdysozoa</taxon>
        <taxon>Arthropoda</taxon>
        <taxon>Hexapoda</taxon>
        <taxon>Insecta</taxon>
        <taxon>Pterygota</taxon>
        <taxon>Neoptera</taxon>
        <taxon>Endopterygota</taxon>
        <taxon>Hymenoptera</taxon>
        <taxon>Apocrita</taxon>
        <taxon>Aculeata</taxon>
        <taxon>Formicoidea</taxon>
        <taxon>Formicidae</taxon>
        <taxon>Myrmicinae</taxon>
        <taxon>Cardiocondyla</taxon>
    </lineage>
</organism>
<proteinExistence type="predicted"/>
<keyword evidence="12" id="KW-0539">Nucleus</keyword>
<keyword evidence="11" id="KW-0804">Transcription</keyword>
<dbReference type="PROSITE" id="PS50014">
    <property type="entry name" value="BROMODOMAIN_2"/>
    <property type="match status" value="1"/>
</dbReference>
<dbReference type="AlphaFoldDB" id="A0AAW2ERV0"/>
<name>A0AAW2ERV0_9HYME</name>
<dbReference type="SMART" id="SM00293">
    <property type="entry name" value="PWWP"/>
    <property type="match status" value="1"/>
</dbReference>
<dbReference type="PROSITE" id="PS01360">
    <property type="entry name" value="ZF_MYND_1"/>
    <property type="match status" value="1"/>
</dbReference>
<dbReference type="InterPro" id="IPR036427">
    <property type="entry name" value="Bromodomain-like_sf"/>
</dbReference>
<dbReference type="SUPFAM" id="SSF57903">
    <property type="entry name" value="FYVE/PHD zinc finger"/>
    <property type="match status" value="1"/>
</dbReference>
<dbReference type="InterPro" id="IPR001487">
    <property type="entry name" value="Bromodomain"/>
</dbReference>
<evidence type="ECO:0000256" key="3">
    <source>
        <dbReference type="ARBA" id="ARBA00022454"/>
    </source>
</evidence>
<gene>
    <name evidence="20" type="ORF">PUN28_016884</name>
</gene>
<feature type="domain" description="PWWP" evidence="18">
    <location>
        <begin position="398"/>
        <end position="450"/>
    </location>
</feature>
<keyword evidence="10 13" id="KW-0103">Bromodomain</keyword>
<evidence type="ECO:0000313" key="20">
    <source>
        <dbReference type="EMBL" id="KAL0105518.1"/>
    </source>
</evidence>
<dbReference type="Proteomes" id="UP001430953">
    <property type="component" value="Unassembled WGS sequence"/>
</dbReference>
<evidence type="ECO:0000259" key="18">
    <source>
        <dbReference type="PROSITE" id="PS50812"/>
    </source>
</evidence>
<feature type="compositionally biased region" description="Polar residues" evidence="16">
    <location>
        <begin position="603"/>
        <end position="618"/>
    </location>
</feature>
<keyword evidence="8" id="KW-0007">Acetylation</keyword>
<dbReference type="Pfam" id="PF23460">
    <property type="entry name" value="ZMYND8_CC"/>
    <property type="match status" value="1"/>
</dbReference>
<keyword evidence="15" id="KW-0175">Coiled coil</keyword>
<evidence type="ECO:0000313" key="21">
    <source>
        <dbReference type="Proteomes" id="UP001430953"/>
    </source>
</evidence>
<reference evidence="20 21" key="1">
    <citation type="submission" date="2023-03" db="EMBL/GenBank/DDBJ databases">
        <title>High recombination rates correlate with genetic variation in Cardiocondyla obscurior ants.</title>
        <authorList>
            <person name="Errbii M."/>
        </authorList>
    </citation>
    <scope>NUCLEOTIDE SEQUENCE [LARGE SCALE GENOMIC DNA]</scope>
    <source>
        <strain evidence="20">Alpha-2009</strain>
        <tissue evidence="20">Whole body</tissue>
    </source>
</reference>
<evidence type="ECO:0000259" key="17">
    <source>
        <dbReference type="PROSITE" id="PS50014"/>
    </source>
</evidence>
<keyword evidence="6" id="KW-0862">Zinc</keyword>
<dbReference type="Pfam" id="PF00439">
    <property type="entry name" value="Bromodomain"/>
    <property type="match status" value="1"/>
</dbReference>
<dbReference type="GO" id="GO:0005694">
    <property type="term" value="C:chromosome"/>
    <property type="evidence" value="ECO:0007669"/>
    <property type="project" value="UniProtKB-SubCell"/>
</dbReference>
<feature type="compositionally biased region" description="Basic residues" evidence="16">
    <location>
        <begin position="526"/>
        <end position="541"/>
    </location>
</feature>
<feature type="compositionally biased region" description="Polar residues" evidence="16">
    <location>
        <begin position="626"/>
        <end position="658"/>
    </location>
</feature>
<feature type="domain" description="Bromo" evidence="17">
    <location>
        <begin position="277"/>
        <end position="347"/>
    </location>
</feature>
<keyword evidence="9" id="KW-0805">Transcription regulation</keyword>
<feature type="compositionally biased region" description="Polar residues" evidence="16">
    <location>
        <begin position="175"/>
        <end position="186"/>
    </location>
</feature>
<evidence type="ECO:0000256" key="5">
    <source>
        <dbReference type="ARBA" id="ARBA00022771"/>
    </source>
</evidence>
<dbReference type="PRINTS" id="PR00503">
    <property type="entry name" value="BROMODOMAIN"/>
</dbReference>
<dbReference type="Gene3D" id="1.20.920.10">
    <property type="entry name" value="Bromodomain-like"/>
    <property type="match status" value="1"/>
</dbReference>
<evidence type="ECO:0000256" key="10">
    <source>
        <dbReference type="ARBA" id="ARBA00023117"/>
    </source>
</evidence>
<evidence type="ECO:0000256" key="14">
    <source>
        <dbReference type="PROSITE-ProRule" id="PRU00134"/>
    </source>
</evidence>
<feature type="compositionally biased region" description="Basic and acidic residues" evidence="16">
    <location>
        <begin position="100"/>
        <end position="136"/>
    </location>
</feature>
<keyword evidence="5 14" id="KW-0863">Zinc-finger</keyword>
<feature type="domain" description="MYND-type" evidence="19">
    <location>
        <begin position="1009"/>
        <end position="1043"/>
    </location>
</feature>
<dbReference type="InterPro" id="IPR011011">
    <property type="entry name" value="Znf_FYVE_PHD"/>
</dbReference>
<evidence type="ECO:0000259" key="19">
    <source>
        <dbReference type="PROSITE" id="PS50865"/>
    </source>
</evidence>
<dbReference type="GO" id="GO:0008270">
    <property type="term" value="F:zinc ion binding"/>
    <property type="evidence" value="ECO:0007669"/>
    <property type="project" value="UniProtKB-KW"/>
</dbReference>
<dbReference type="GO" id="GO:0005634">
    <property type="term" value="C:nucleus"/>
    <property type="evidence" value="ECO:0007669"/>
    <property type="project" value="UniProtKB-SubCell"/>
</dbReference>
<dbReference type="CDD" id="cd15538">
    <property type="entry name" value="PHD_PRKCBP1"/>
    <property type="match status" value="1"/>
</dbReference>
<dbReference type="SMART" id="SM00297">
    <property type="entry name" value="BROMO"/>
    <property type="match status" value="1"/>
</dbReference>
<evidence type="ECO:0000256" key="16">
    <source>
        <dbReference type="SAM" id="MobiDB-lite"/>
    </source>
</evidence>
<dbReference type="Gene3D" id="3.30.40.10">
    <property type="entry name" value="Zinc/RING finger domain, C3HC4 (zinc finger)"/>
    <property type="match status" value="1"/>
</dbReference>
<feature type="compositionally biased region" description="Polar residues" evidence="16">
    <location>
        <begin position="86"/>
        <end position="99"/>
    </location>
</feature>
<evidence type="ECO:0000256" key="8">
    <source>
        <dbReference type="ARBA" id="ARBA00022990"/>
    </source>
</evidence>
<dbReference type="InterPro" id="IPR013083">
    <property type="entry name" value="Znf_RING/FYVE/PHD"/>
</dbReference>
<feature type="coiled-coil region" evidence="15">
    <location>
        <begin position="975"/>
        <end position="1005"/>
    </location>
</feature>
<dbReference type="InterPro" id="IPR056987">
    <property type="entry name" value="ZMYND8_CC"/>
</dbReference>
<dbReference type="InterPro" id="IPR018359">
    <property type="entry name" value="Bromodomain_CS"/>
</dbReference>
<feature type="compositionally biased region" description="Polar residues" evidence="16">
    <location>
        <begin position="583"/>
        <end position="595"/>
    </location>
</feature>
<evidence type="ECO:0000256" key="6">
    <source>
        <dbReference type="ARBA" id="ARBA00022833"/>
    </source>
</evidence>
<dbReference type="GO" id="GO:0005737">
    <property type="term" value="C:cytoplasm"/>
    <property type="evidence" value="ECO:0007669"/>
    <property type="project" value="TreeGrafter"/>
</dbReference>
<dbReference type="GO" id="GO:0003714">
    <property type="term" value="F:transcription corepressor activity"/>
    <property type="evidence" value="ECO:0007669"/>
    <property type="project" value="TreeGrafter"/>
</dbReference>
<dbReference type="Pfam" id="PF24324">
    <property type="entry name" value="MYND_ZMYND11_ZMYD8"/>
    <property type="match status" value="1"/>
</dbReference>
<dbReference type="PROSITE" id="PS00633">
    <property type="entry name" value="BROMODOMAIN_1"/>
    <property type="match status" value="1"/>
</dbReference>
<feature type="compositionally biased region" description="Basic and acidic residues" evidence="16">
    <location>
        <begin position="725"/>
        <end position="747"/>
    </location>
</feature>
<keyword evidence="21" id="KW-1185">Reference proteome</keyword>
<dbReference type="InterPro" id="IPR002893">
    <property type="entry name" value="Znf_MYND"/>
</dbReference>
<keyword evidence="4" id="KW-0479">Metal-binding</keyword>
<feature type="region of interest" description="Disordered" evidence="16">
    <location>
        <begin position="515"/>
        <end position="658"/>
    </location>
</feature>
<evidence type="ECO:0000256" key="7">
    <source>
        <dbReference type="ARBA" id="ARBA00022853"/>
    </source>
</evidence>
<evidence type="ECO:0000256" key="2">
    <source>
        <dbReference type="ARBA" id="ARBA00004286"/>
    </source>
</evidence>
<feature type="compositionally biased region" description="Polar residues" evidence="16">
    <location>
        <begin position="705"/>
        <end position="717"/>
    </location>
</feature>
<dbReference type="Pfam" id="PF00855">
    <property type="entry name" value="PWWP"/>
    <property type="match status" value="1"/>
</dbReference>
<dbReference type="PROSITE" id="PS50865">
    <property type="entry name" value="ZF_MYND_2"/>
    <property type="match status" value="1"/>
</dbReference>
<dbReference type="InterPro" id="IPR000313">
    <property type="entry name" value="PWWP_dom"/>
</dbReference>
<dbReference type="PANTHER" id="PTHR46453">
    <property type="entry name" value="PROTEIN KINASE C-BINDING PROTEIN 1"/>
    <property type="match status" value="1"/>
</dbReference>
<dbReference type="PROSITE" id="PS50812">
    <property type="entry name" value="PWWP"/>
    <property type="match status" value="1"/>
</dbReference>
<dbReference type="PANTHER" id="PTHR46453:SF5">
    <property type="entry name" value="PROTEIN KINASE C-BINDING PROTEIN 1 ISOFORM X1"/>
    <property type="match status" value="1"/>
</dbReference>
<dbReference type="GO" id="GO:0140006">
    <property type="term" value="F:histone H3 reader activity"/>
    <property type="evidence" value="ECO:0007669"/>
    <property type="project" value="UniProtKB-ARBA"/>
</dbReference>
<keyword evidence="7" id="KW-0156">Chromatin regulator</keyword>
<dbReference type="InterPro" id="IPR044075">
    <property type="entry name" value="PRKCBP1_PHD"/>
</dbReference>
<dbReference type="SUPFAM" id="SSF47370">
    <property type="entry name" value="Bromodomain"/>
    <property type="match status" value="1"/>
</dbReference>
<feature type="compositionally biased region" description="Basic and acidic residues" evidence="16">
    <location>
        <begin position="555"/>
        <end position="566"/>
    </location>
</feature>
<feature type="region of interest" description="Disordered" evidence="16">
    <location>
        <begin position="58"/>
        <end position="191"/>
    </location>
</feature>
<evidence type="ECO:0000256" key="12">
    <source>
        <dbReference type="ARBA" id="ARBA00023242"/>
    </source>
</evidence>
<dbReference type="EMBL" id="JADYXP020000019">
    <property type="protein sequence ID" value="KAL0105518.1"/>
    <property type="molecule type" value="Genomic_DNA"/>
</dbReference>
<sequence>MYIETVKNIYLCDTFFYKLTTNFLLKVIKMASNKNREDSVASPITDKIDKKLVTKINEKRLPTTSPKVDQNEEMDDTTANVKKKNLTLNAADDSTSVQKDNSDNIKNENKDDLRSLTIDKNKDEDNSKTDEKREAKTVTLLSDQENVDEKKEIKSEDDKGSLIKESITKRKRKTSNNPIESTSENSSRNKRKKIKVGYDQFCWRCHKDKVDTFCTACPRSWHRKCIGGIPPSVEKWICGECVVILKAENAETRSIAMTQLSIDQLCTLLAHVVERLREHTGAEPFCKPVNLVEVPNYLDYVIKPMDLSLLESNVRSKLYGSTDAFMADAKWMQHNCIVFNTCGGVYADTSRLTNTAKQLIKVARQEVSEIEACPDCYAHSRNLLRSHPLWFIEPCRRPHPLVWAKLKGFPYWPAKAMSRINSQGYVDVRFFGEHDRAWVSPRDLYLYSEDPPAPSPRKRKNDMDDCMLEITRHCRKLTLMFGQFKFAPPKIQYDPNDPMQIQLMLPNYNPLEPNNLLPMPEISPVQKKKSPQKKRNLRRSKSQSDESTNIQETENDSKNENHEKEIVASASKVQELDSDVKDTSNSQPSLNGTHTKINEKVNQESVIKSTPQKVAQNKTIKEKSKTSPSRLNVSDNTTENNTASPNTSNSEKNSLQKAKNNARLSKALAKFVAQTATESLDTPRTSKRSLLKNIINPQLISQTENSKTVLTKSTKNSRTSKPRTKTADKLNLEKESKNIPPNKENEKLPSLNAPASQTLLLKNDKEASNVQKPTSEIDIKEIPFTTSNTSVIQAIPTTNSIMPAGDKSVLLLVVNGKPEPTKQITPAIDQGNKNVFVTNEGSHLSPNKARKSFPNKSHPLQSVQCLLPGSGEIIEDCPDKDTLLSYQLAPPEAGPISARLHHDAHDLARRMGQMMEEAYKAAAQDNVSGENGANDNYQATIFFLRMQIEHMKWQHQQQLTELKHNADRTLREVRASLEAEKLRCVEEARREIEEEKNRCIEETKRKQWCAMCGREAMFYCCWNTAYCNYPCQQSHWTVHMQTCSQKPTYATSSTNLNPQQSNNIITNDSTTKLHPILLSR</sequence>
<comment type="subcellular location">
    <subcellularLocation>
        <location evidence="2">Chromosome</location>
    </subcellularLocation>
    <subcellularLocation>
        <location evidence="1">Nucleus</location>
    </subcellularLocation>
</comment>
<evidence type="ECO:0000256" key="15">
    <source>
        <dbReference type="SAM" id="Coils"/>
    </source>
</evidence>
<dbReference type="Gene3D" id="2.30.30.140">
    <property type="match status" value="1"/>
</dbReference>
<comment type="caution">
    <text evidence="20">The sequence shown here is derived from an EMBL/GenBank/DDBJ whole genome shotgun (WGS) entry which is preliminary data.</text>
</comment>
<accession>A0AAW2ERV0</accession>
<dbReference type="SUPFAM" id="SSF63748">
    <property type="entry name" value="Tudor/PWWP/MBT"/>
    <property type="match status" value="1"/>
</dbReference>
<feature type="region of interest" description="Disordered" evidence="16">
    <location>
        <begin position="705"/>
        <end position="752"/>
    </location>
</feature>
<dbReference type="InterPro" id="IPR057053">
    <property type="entry name" value="MYND_ZMYND11_ZMYD8"/>
</dbReference>
<keyword evidence="3" id="KW-0158">Chromosome</keyword>
<protein>
    <recommendedName>
        <fullName evidence="22">Protein kinase C-binding protein 1</fullName>
    </recommendedName>
</protein>
<feature type="compositionally biased region" description="Basic and acidic residues" evidence="16">
    <location>
        <begin position="147"/>
        <end position="168"/>
    </location>
</feature>
<evidence type="ECO:0000256" key="11">
    <source>
        <dbReference type="ARBA" id="ARBA00023163"/>
    </source>
</evidence>
<dbReference type="SUPFAM" id="SSF144232">
    <property type="entry name" value="HIT/MYND zinc finger-like"/>
    <property type="match status" value="1"/>
</dbReference>
<dbReference type="FunFam" id="6.10.140.2220:FF:000002">
    <property type="entry name" value="Protein kinase C-binding protein 1 isoform C"/>
    <property type="match status" value="1"/>
</dbReference>
<evidence type="ECO:0000256" key="13">
    <source>
        <dbReference type="PROSITE-ProRule" id="PRU00035"/>
    </source>
</evidence>
<evidence type="ECO:0000256" key="1">
    <source>
        <dbReference type="ARBA" id="ARBA00004123"/>
    </source>
</evidence>
<evidence type="ECO:0000256" key="9">
    <source>
        <dbReference type="ARBA" id="ARBA00023015"/>
    </source>
</evidence>
<feature type="compositionally biased region" description="Low complexity" evidence="16">
    <location>
        <begin position="515"/>
        <end position="525"/>
    </location>
</feature>
<evidence type="ECO:0008006" key="22">
    <source>
        <dbReference type="Google" id="ProtNLM"/>
    </source>
</evidence>
<dbReference type="CDD" id="cd20160">
    <property type="entry name" value="PWWP_PRKCBP1"/>
    <property type="match status" value="1"/>
</dbReference>
<evidence type="ECO:0000256" key="4">
    <source>
        <dbReference type="ARBA" id="ARBA00022723"/>
    </source>
</evidence>